<evidence type="ECO:0000256" key="6">
    <source>
        <dbReference type="SAM" id="Phobius"/>
    </source>
</evidence>
<organism evidence="9 10">
    <name type="scientific">Prorocentrum cordatum</name>
    <dbReference type="NCBI Taxonomy" id="2364126"/>
    <lineage>
        <taxon>Eukaryota</taxon>
        <taxon>Sar</taxon>
        <taxon>Alveolata</taxon>
        <taxon>Dinophyceae</taxon>
        <taxon>Prorocentrales</taxon>
        <taxon>Prorocentraceae</taxon>
        <taxon>Prorocentrum</taxon>
    </lineage>
</organism>
<dbReference type="SUPFAM" id="SSF118310">
    <property type="entry name" value="AN1-like Zinc finger"/>
    <property type="match status" value="1"/>
</dbReference>
<dbReference type="InterPro" id="IPR011010">
    <property type="entry name" value="DNA_brk_join_enz"/>
</dbReference>
<keyword evidence="2 4" id="KW-0863">Zinc-finger</keyword>
<keyword evidence="10" id="KW-1185">Reference proteome</keyword>
<dbReference type="Gene3D" id="3.30.420.10">
    <property type="entry name" value="Ribonuclease H-like superfamily/Ribonuclease H"/>
    <property type="match status" value="1"/>
</dbReference>
<dbReference type="SMART" id="SM00154">
    <property type="entry name" value="ZnF_AN1"/>
    <property type="match status" value="1"/>
</dbReference>
<evidence type="ECO:0000313" key="10">
    <source>
        <dbReference type="Proteomes" id="UP001189429"/>
    </source>
</evidence>
<dbReference type="Proteomes" id="UP001189429">
    <property type="component" value="Unassembled WGS sequence"/>
</dbReference>
<dbReference type="EMBL" id="CAUYUJ010005324">
    <property type="protein sequence ID" value="CAK0813205.1"/>
    <property type="molecule type" value="Genomic_DNA"/>
</dbReference>
<dbReference type="InterPro" id="IPR016166">
    <property type="entry name" value="FAD-bd_PCMH"/>
</dbReference>
<keyword evidence="3" id="KW-0862">Zinc</keyword>
<dbReference type="Gene3D" id="4.10.1110.10">
    <property type="entry name" value="AN1-like Zinc finger"/>
    <property type="match status" value="1"/>
</dbReference>
<accession>A0ABN9R364</accession>
<keyword evidence="6" id="KW-0812">Transmembrane</keyword>
<dbReference type="InterPro" id="IPR036318">
    <property type="entry name" value="FAD-bd_PCMH-like_sf"/>
</dbReference>
<evidence type="ECO:0000256" key="4">
    <source>
        <dbReference type="PROSITE-ProRule" id="PRU00449"/>
    </source>
</evidence>
<dbReference type="InterPro" id="IPR006094">
    <property type="entry name" value="Oxid_FAD_bind_N"/>
</dbReference>
<dbReference type="PROSITE" id="PS51039">
    <property type="entry name" value="ZF_AN1"/>
    <property type="match status" value="1"/>
</dbReference>
<evidence type="ECO:0000259" key="8">
    <source>
        <dbReference type="PROSITE" id="PS51387"/>
    </source>
</evidence>
<keyword evidence="6" id="KW-1133">Transmembrane helix</keyword>
<evidence type="ECO:0000259" key="7">
    <source>
        <dbReference type="PROSITE" id="PS51039"/>
    </source>
</evidence>
<dbReference type="SUPFAM" id="SSF56176">
    <property type="entry name" value="FAD-binding/transporter-associated domain-like"/>
    <property type="match status" value="1"/>
</dbReference>
<reference evidence="9" key="1">
    <citation type="submission" date="2023-10" db="EMBL/GenBank/DDBJ databases">
        <authorList>
            <person name="Chen Y."/>
            <person name="Shah S."/>
            <person name="Dougan E. K."/>
            <person name="Thang M."/>
            <person name="Chan C."/>
        </authorList>
    </citation>
    <scope>NUCLEOTIDE SEQUENCE [LARGE SCALE GENOMIC DNA]</scope>
</reference>
<dbReference type="InterPro" id="IPR010031">
    <property type="entry name" value="FAD_lactone_oxidase-like"/>
</dbReference>
<feature type="domain" description="FAD-binding PCMH-type" evidence="8">
    <location>
        <begin position="53"/>
        <end position="226"/>
    </location>
</feature>
<dbReference type="PANTHER" id="PTHR43762">
    <property type="entry name" value="L-GULONOLACTONE OXIDASE"/>
    <property type="match status" value="1"/>
</dbReference>
<keyword evidence="1" id="KW-0479">Metal-binding</keyword>
<dbReference type="PROSITE" id="PS51387">
    <property type="entry name" value="FAD_PCMH"/>
    <property type="match status" value="1"/>
</dbReference>
<evidence type="ECO:0000256" key="2">
    <source>
        <dbReference type="ARBA" id="ARBA00022771"/>
    </source>
</evidence>
<evidence type="ECO:0000313" key="9">
    <source>
        <dbReference type="EMBL" id="CAK0813205.1"/>
    </source>
</evidence>
<dbReference type="SUPFAM" id="SSF56349">
    <property type="entry name" value="DNA breaking-rejoining enzymes"/>
    <property type="match status" value="1"/>
</dbReference>
<dbReference type="InterPro" id="IPR016169">
    <property type="entry name" value="FAD-bd_PCMH_sub2"/>
</dbReference>
<dbReference type="SUPFAM" id="SSF53098">
    <property type="entry name" value="Ribonuclease H-like"/>
    <property type="match status" value="1"/>
</dbReference>
<dbReference type="InterPro" id="IPR035896">
    <property type="entry name" value="AN1-like_Znf"/>
</dbReference>
<comment type="caution">
    <text evidence="9">The sequence shown here is derived from an EMBL/GenBank/DDBJ whole genome shotgun (WGS) entry which is preliminary data.</text>
</comment>
<feature type="transmembrane region" description="Helical" evidence="6">
    <location>
        <begin position="12"/>
        <end position="31"/>
    </location>
</feature>
<protein>
    <recommendedName>
        <fullName evidence="11">FAD-binding PCMH-type domain-containing protein</fullName>
    </recommendedName>
</protein>
<dbReference type="InterPro" id="IPR012337">
    <property type="entry name" value="RNaseH-like_sf"/>
</dbReference>
<evidence type="ECO:0000256" key="3">
    <source>
        <dbReference type="ARBA" id="ARBA00022833"/>
    </source>
</evidence>
<evidence type="ECO:0000256" key="1">
    <source>
        <dbReference type="ARBA" id="ARBA00022723"/>
    </source>
</evidence>
<feature type="compositionally biased region" description="Acidic residues" evidence="5">
    <location>
        <begin position="1789"/>
        <end position="1804"/>
    </location>
</feature>
<sequence>MACGCCCKVSVLLKLWTLSGVVVALLAGLYVKELAIFRENLSGVQWVNWIGEYACGPSIAIERPKSTEELVSAVKRWPSVRAGATGHSFNFMGCPASSKGAVVDMSGFVDVKVDLTPYSGKYGNVKYYMTAEAGIKMGNLQNALFARGLTLRVPPGNSAYTLGGCIATGCHNLGQSHAQDLLAVTFVMHNGTIREVTRRDPDFDAAAVSLGRLGIILSATLEVQPSRGGETKGSEENEEDEDHDHEVLRASSRRGLQLHFPAANTVHPYRSLLWEAEQLEMPAVPQILKTLQNMTKRMTSQETVGNKLVFYLATKVMMMEHWIPTGRGADVEEAGQPLKPYLNTQPFRVGQGPVSKALDAARRFFFGSTPLEVLSALQVPAETGFRMLHSSPLLAGVRQALGWQHSPENRGEGTSRPTGNQFTWAGWIDEVMNLAMGLRHVEVIFPLEPMETAAKCLEAVFAHRHLAWWRLNVRTMAAEGFYLSSTHSFKPAESIKEDFFLRVDFVGPGSLLDMPSGEASLTAQLRQVCPGWRKHWGKGLFATSAEERWGNPEAFLEAAEVSRAAPGKPAELCRGIRPPVERRRWLSAARTLARELPRAEERFARMGLPRGSLAAAAAAAVHGLLALGLWSSTPAPACPQPVCPAPFCPALVCPDCVSVAGAPDPGPPGGPAALGLGEVPEELAEIRSAALRLEEQLALVQAALEAAWNAWKYQLFSSSGLVVPEEELMREMKPGKRFALWYEDDTYWHERVALAEVRPGVWIITTPDGHRYSENIRCRRGTSGAVQAVHLVPDAELLEPMKGHFYRFRTAFDAADLVEQIKLAEGESYGITRRRRPSPEAIALWDGSEVEYQALMDSDGAQLVPLAGDDGEARPAVAPGAAALPLAAAAGPPPDVTWLIVDPLHPDFGRERHPAPDAEMAGDYAMALDVSRRPVPVKRVPIADVATFLDTVHMTVRKILDEEGAAVKADKGLEGRLSEALDGGTKTPPAGEDARTLSVSYDEHGERHKDWRSVCAEISFSHFSDWGKHHEGPATTLALFKNIQRQGGDPRLFYPIWCRDAGVSPQERTGIEMKLLLDILYLSGCYDQVNGPSLASIEAVSRRVCQIIEAHSAGTPGRANWEGVKHFMPLANSASAAPPELRSHAHRRAKEEVEIENMRMKARGLHPGAGAEGSQPVLPGAGAMLGAGADRGRVDAGGPDSVAGDSRVRRVAMLPLFPIPLSPAPAVPSGRGRQASGLRGHLRRLNADVNATVNALNWMAGDRHRPEYGPPRTSEQASVHARVRDRISSLLTSGVAIPSRRAAFLELLRGRAVCDAEPGGHNLASFSNVSSVSLPDSLVGAPSVQEVVGPEASQFSEQNYERMLRTSTDFLERQESLPSITPYWDPVLSRSRREFLRPVRALLRIGLVTLLPAGSAQEHVGMFFVKKGEKGGLVLEGSGICHYIYVDNLGVLSCDPSHTSSVLSDAAARFESVGLVTHEHEVSAASSKALGTHIDLEGLRVSLAPARLWKVRQGVLYALSCRKLSGRVWEVLLGHLTFCALINRSMMSVFRSIYAFINKYYATPMPLWDTARQEMLTAASLLFLMDASWTLPWSPGVVATDASEEGFGATVSEWGPQDVSEVGGILERGRFRKLPGVSARSRFFGSLEELGSEADEGEFDRPYDVDSSFPEVPHKLLSQAHWSTLLAGPWKYFDEGIFTLEARALVLGFQALASECQVRNARVLFLVDNMGVCLAFARGRTTDFRNLVTFTPAPATGRATRARRLASGDALVAKLEQAPKEKEQRTLDEWSDGEVTDKDDESDATSDTVKVQVRPARRVRVLAAPRVGRARQPVEAKRLQGLGLLPLESSAVQWKTETDYYDAVNAWRARARELGEPLGVAAEVDASVARQLQELFDQGENLSKGEKLVAGLEHFLPEFGRHGGLHLSRCYRALKGWRRRCPPRSRRPLAFSIWAAIIWELCRANFWNMGVYTLFMLVTYMRPSEPLKLLQGDLLAPAHGLSASWICFAFRQGRGAASKTCATDESIDLSCRWAPYLTTVVAALRAGDPKAKVFNFKYSSYTRQFKIACKKLGLTAVPYQARHSGASIDAAMKYRTRAEIKSRGRWKAGKSALRYDSKAKIVESVDKLSASLASHVHRCELQLGPLLCGQIDPSAIAPPVIPSSARRILKLIRYIHALGIPWAVENPATSLLWWVPGFIQFANDPKVRIAKLRNADAAAGQACQLCGVTPGTLVHRRVCEASLPPDGWPELPEACQHLLSVLPEARLTFLRTRGLLALRLPRPVPQEEAAVRWFTDPPDATRADLCWYTDGSMKFGPVWELRRTGCALVVVSENGDLVAYGCAAPPPWIRTAAAAELWAVMLVLTITLRPPTIRTDCRALLTAVAAGTAQATQPTRMLAQVWSRVSTLVDGDISELVSAGKLTWMPAHGNQTVIGTAMRSDEHVVTAIDWRANRLADVLAKAAAGGPPPCGPASALFAIAERFVAHEAAVLGAVTYAANHHERILCGPGGALKRVMVRVSAAVRRPRARPRAAAAPAPPAALAQPPALVGHELAGLRAAHAPAARPRAALGARGKERAAAARAASAGRAAADAAATQAICAARAAALRPSSAPPAAERLAALRARVLARVGDKGAHCSVAECNQVDFLPFTCRQCSQVFCLSHYRYADHMLPQRRRHGQQVGALIGGTSTRPPHRSYRARPWTGIGACNIMARLTM</sequence>
<dbReference type="InterPro" id="IPR036397">
    <property type="entry name" value="RNaseH_sf"/>
</dbReference>
<gene>
    <name evidence="9" type="ORF">PCOR1329_LOCUS17211</name>
</gene>
<dbReference type="InterPro" id="IPR016167">
    <property type="entry name" value="FAD-bd_PCMH_sub1"/>
</dbReference>
<dbReference type="Pfam" id="PF01565">
    <property type="entry name" value="FAD_binding_4"/>
    <property type="match status" value="1"/>
</dbReference>
<feature type="region of interest" description="Disordered" evidence="5">
    <location>
        <begin position="1777"/>
        <end position="1809"/>
    </location>
</feature>
<dbReference type="PANTHER" id="PTHR43762:SF1">
    <property type="entry name" value="D-ARABINONO-1,4-LACTONE OXIDASE"/>
    <property type="match status" value="1"/>
</dbReference>
<feature type="region of interest" description="Disordered" evidence="5">
    <location>
        <begin position="224"/>
        <end position="245"/>
    </location>
</feature>
<proteinExistence type="predicted"/>
<keyword evidence="6" id="KW-0472">Membrane</keyword>
<evidence type="ECO:0008006" key="11">
    <source>
        <dbReference type="Google" id="ProtNLM"/>
    </source>
</evidence>
<dbReference type="Gene3D" id="3.30.43.10">
    <property type="entry name" value="Uridine Diphospho-n-acetylenolpyruvylglucosamine Reductase, domain 2"/>
    <property type="match status" value="1"/>
</dbReference>
<dbReference type="Gene3D" id="3.30.465.10">
    <property type="match status" value="1"/>
</dbReference>
<feature type="domain" description="AN1-type" evidence="7">
    <location>
        <begin position="2631"/>
        <end position="2679"/>
    </location>
</feature>
<evidence type="ECO:0000256" key="5">
    <source>
        <dbReference type="SAM" id="MobiDB-lite"/>
    </source>
</evidence>
<dbReference type="InterPro" id="IPR000058">
    <property type="entry name" value="Znf_AN1"/>
</dbReference>
<name>A0ABN9R364_9DINO</name>
<dbReference type="Pfam" id="PF01428">
    <property type="entry name" value="zf-AN1"/>
    <property type="match status" value="1"/>
</dbReference>
<feature type="compositionally biased region" description="Basic and acidic residues" evidence="5">
    <location>
        <begin position="1777"/>
        <end position="1788"/>
    </location>
</feature>